<feature type="region of interest" description="Disordered" evidence="2">
    <location>
        <begin position="14"/>
        <end position="41"/>
    </location>
</feature>
<evidence type="ECO:0000256" key="1">
    <source>
        <dbReference type="ARBA" id="ARBA00022737"/>
    </source>
</evidence>
<keyword evidence="5" id="KW-1185">Reference proteome</keyword>
<keyword evidence="1" id="KW-0677">Repeat</keyword>
<dbReference type="Pfam" id="PF25023">
    <property type="entry name" value="TEN_YD-shell"/>
    <property type="match status" value="1"/>
</dbReference>
<evidence type="ECO:0000256" key="2">
    <source>
        <dbReference type="SAM" id="MobiDB-lite"/>
    </source>
</evidence>
<gene>
    <name evidence="4" type="ORF">B5C34_14375</name>
</gene>
<proteinExistence type="predicted"/>
<dbReference type="OrthoDB" id="6057489at2"/>
<protein>
    <recommendedName>
        <fullName evidence="3">Teneurin-like YD-shell domain-containing protein</fullName>
    </recommendedName>
</protein>
<sequence length="344" mass="37864">MCRGFESLLRYQRPPPDDLACGPRRYVPPRPPKKRAGVDDPLVWYEGGGTADRRFLQADERGSVIAVTDGEGDLLAVNRYDPYGRPGEDNLGRFQYTGQMWLPGLDLYHYKARMYDPDLGRFLQTDPIGYDDGMNLYAYVGNDPLNGIDPTGMYECEGSEELCDQVEGAEKSLRDALRREWSSTRSLSATRSLRNAVNALGTRGDGNGVTITFGDLPVGVGRTTADGGNIELDPEAIGRASEGGFRGNLTQATASTPAHEALHSHWARVLGAERLDSIQWRVREERSAYFVQREYERAIGNGDLRNASIGGRTGIEKKALDSCIAASSKLASHCSDAARLTRPW</sequence>
<accession>A0A219B846</accession>
<comment type="caution">
    <text evidence="4">The sequence shown here is derived from an EMBL/GenBank/DDBJ whole genome shotgun (WGS) entry which is preliminary data.</text>
</comment>
<dbReference type="InterPro" id="IPR022385">
    <property type="entry name" value="Rhs_assc_core"/>
</dbReference>
<dbReference type="NCBIfam" id="TIGR03696">
    <property type="entry name" value="Rhs_assc_core"/>
    <property type="match status" value="1"/>
</dbReference>
<dbReference type="InterPro" id="IPR050708">
    <property type="entry name" value="T6SS_VgrG/RHS"/>
</dbReference>
<dbReference type="EMBL" id="NFZT01000001">
    <property type="protein sequence ID" value="OWV34527.1"/>
    <property type="molecule type" value="Genomic_DNA"/>
</dbReference>
<dbReference type="AlphaFoldDB" id="A0A219B846"/>
<name>A0A219B846_9SPHN</name>
<evidence type="ECO:0000259" key="3">
    <source>
        <dbReference type="Pfam" id="PF25023"/>
    </source>
</evidence>
<dbReference type="Proteomes" id="UP000198462">
    <property type="component" value="Unassembled WGS sequence"/>
</dbReference>
<evidence type="ECO:0000313" key="4">
    <source>
        <dbReference type="EMBL" id="OWV34527.1"/>
    </source>
</evidence>
<feature type="domain" description="Teneurin-like YD-shell" evidence="3">
    <location>
        <begin position="55"/>
        <end position="144"/>
    </location>
</feature>
<dbReference type="PANTHER" id="PTHR32305">
    <property type="match status" value="1"/>
</dbReference>
<reference evidence="5" key="1">
    <citation type="submission" date="2017-05" db="EMBL/GenBank/DDBJ databases">
        <authorList>
            <person name="Lin X."/>
        </authorList>
    </citation>
    <scope>NUCLEOTIDE SEQUENCE [LARGE SCALE GENOMIC DNA]</scope>
    <source>
        <strain evidence="5">JLT2012</strain>
    </source>
</reference>
<dbReference type="InterPro" id="IPR056823">
    <property type="entry name" value="TEN-like_YD-shell"/>
</dbReference>
<dbReference type="PANTHER" id="PTHR32305:SF15">
    <property type="entry name" value="PROTEIN RHSA-RELATED"/>
    <property type="match status" value="1"/>
</dbReference>
<dbReference type="Gene3D" id="2.180.10.10">
    <property type="entry name" value="RHS repeat-associated core"/>
    <property type="match status" value="1"/>
</dbReference>
<organism evidence="4 5">
    <name type="scientific">Pacificimonas flava</name>
    <dbReference type="NCBI Taxonomy" id="1234595"/>
    <lineage>
        <taxon>Bacteria</taxon>
        <taxon>Pseudomonadati</taxon>
        <taxon>Pseudomonadota</taxon>
        <taxon>Alphaproteobacteria</taxon>
        <taxon>Sphingomonadales</taxon>
        <taxon>Sphingosinicellaceae</taxon>
        <taxon>Pacificimonas</taxon>
    </lineage>
</organism>
<evidence type="ECO:0000313" key="5">
    <source>
        <dbReference type="Proteomes" id="UP000198462"/>
    </source>
</evidence>